<dbReference type="Pfam" id="PF03525">
    <property type="entry name" value="Meiotic_rec114"/>
    <property type="match status" value="1"/>
</dbReference>
<keyword evidence="3" id="KW-1185">Reference proteome</keyword>
<evidence type="ECO:0000313" key="3">
    <source>
        <dbReference type="Proteomes" id="UP000284842"/>
    </source>
</evidence>
<comment type="caution">
    <text evidence="2">The sequence shown here is derived from an EMBL/GenBank/DDBJ whole genome shotgun (WGS) entry which is preliminary data.</text>
</comment>
<name>A0A409Y6V2_9AGAR</name>
<organism evidence="2 3">
    <name type="scientific">Panaeolus cyanescens</name>
    <dbReference type="NCBI Taxonomy" id="181874"/>
    <lineage>
        <taxon>Eukaryota</taxon>
        <taxon>Fungi</taxon>
        <taxon>Dikarya</taxon>
        <taxon>Basidiomycota</taxon>
        <taxon>Agaricomycotina</taxon>
        <taxon>Agaricomycetes</taxon>
        <taxon>Agaricomycetidae</taxon>
        <taxon>Agaricales</taxon>
        <taxon>Agaricineae</taxon>
        <taxon>Galeropsidaceae</taxon>
        <taxon>Panaeolus</taxon>
    </lineage>
</organism>
<dbReference type="InterPro" id="IPR004354">
    <property type="entry name" value="Meiotic_Rec114"/>
</dbReference>
<proteinExistence type="predicted"/>
<evidence type="ECO:0000313" key="2">
    <source>
        <dbReference type="EMBL" id="PPQ98795.1"/>
    </source>
</evidence>
<gene>
    <name evidence="2" type="ORF">CVT24_003353</name>
</gene>
<evidence type="ECO:0000256" key="1">
    <source>
        <dbReference type="SAM" id="MobiDB-lite"/>
    </source>
</evidence>
<accession>A0A409Y6V2</accession>
<dbReference type="InParanoid" id="A0A409Y6V2"/>
<dbReference type="OrthoDB" id="3364736at2759"/>
<sequence>MNHSTTGTFTYSISKYSRSYPPATATTPGSDPASEWQHFTNPVIRLVLDVKTATTTNELEAVRLRVLWKMDMTQGSKDTEEDLDLLALSFLPSLGPTSNHLEGLPLKAVYRDTVVGIRYLYSQEDPSSPIFRRFQLSFQSSTEASAFIDSIRPICPCKLNSVAPAQTNPRPVLKTAMTMNPPANRAPTALLPPHTRADSLALRRTATVNSSNLRIGPIPGVLQHPVQPSIPSSPLRQRSSQATTSHVPLSDSDNTLRPNDQISSEQSTNTSYSAVPQRPVTGALLTSPAILPSSSLPSASTSDFDSRPPSLSMPAPIKQSIVSALSGHSSVYNLPPSALESIVAEIIREDGFLELIEKLSDIIRVKEGIRNSRTAT</sequence>
<dbReference type="EMBL" id="NHTK01001376">
    <property type="protein sequence ID" value="PPQ98795.1"/>
    <property type="molecule type" value="Genomic_DNA"/>
</dbReference>
<dbReference type="Proteomes" id="UP000284842">
    <property type="component" value="Unassembled WGS sequence"/>
</dbReference>
<feature type="compositionally biased region" description="Polar residues" evidence="1">
    <location>
        <begin position="229"/>
        <end position="274"/>
    </location>
</feature>
<dbReference type="GO" id="GO:0007131">
    <property type="term" value="P:reciprocal meiotic recombination"/>
    <property type="evidence" value="ECO:0007669"/>
    <property type="project" value="InterPro"/>
</dbReference>
<dbReference type="AlphaFoldDB" id="A0A409Y6V2"/>
<feature type="region of interest" description="Disordered" evidence="1">
    <location>
        <begin position="212"/>
        <end position="275"/>
    </location>
</feature>
<protein>
    <submittedName>
        <fullName evidence="2">Uncharacterized protein</fullName>
    </submittedName>
</protein>
<reference evidence="2 3" key="1">
    <citation type="journal article" date="2018" name="Evol. Lett.">
        <title>Horizontal gene cluster transfer increased hallucinogenic mushroom diversity.</title>
        <authorList>
            <person name="Reynolds H.T."/>
            <person name="Vijayakumar V."/>
            <person name="Gluck-Thaler E."/>
            <person name="Korotkin H.B."/>
            <person name="Matheny P.B."/>
            <person name="Slot J.C."/>
        </authorList>
    </citation>
    <scope>NUCLEOTIDE SEQUENCE [LARGE SCALE GENOMIC DNA]</scope>
    <source>
        <strain evidence="2 3">2629</strain>
    </source>
</reference>